<keyword evidence="4" id="KW-0472">Membrane</keyword>
<dbReference type="Pfam" id="PF00913">
    <property type="entry name" value="Trypan_glycop"/>
    <property type="match status" value="1"/>
</dbReference>
<keyword evidence="8" id="KW-0732">Signal</keyword>
<reference evidence="10" key="1">
    <citation type="submission" date="2013-02" db="EMBL/GenBank/DDBJ databases">
        <authorList>
            <person name="Cross G.A.M."/>
            <person name="Kim H.-S."/>
            <person name="Wickstead B."/>
        </authorList>
    </citation>
    <scope>NUCLEOTIDE SEQUENCE</scope>
    <source>
        <strain evidence="10">Lister 427</strain>
    </source>
</reference>
<keyword evidence="6" id="KW-0449">Lipoprotein</keyword>
<evidence type="ECO:0000256" key="7">
    <source>
        <dbReference type="SAM" id="MobiDB-lite"/>
    </source>
</evidence>
<name>M4TC62_9TRYP</name>
<dbReference type="GO" id="GO:0005886">
    <property type="term" value="C:plasma membrane"/>
    <property type="evidence" value="ECO:0007669"/>
    <property type="project" value="UniProtKB-SubCell"/>
</dbReference>
<dbReference type="AlphaFoldDB" id="M4TC62"/>
<evidence type="ECO:0000259" key="9">
    <source>
        <dbReference type="Pfam" id="PF00913"/>
    </source>
</evidence>
<feature type="chain" id="PRO_5004058502" evidence="8">
    <location>
        <begin position="27"/>
        <end position="328"/>
    </location>
</feature>
<feature type="region of interest" description="Disordered" evidence="7">
    <location>
        <begin position="302"/>
        <end position="328"/>
    </location>
</feature>
<sequence>MRPLLQNILTVEAFLVAGTAINKAEGNPGQGIHEDDFNPLCALSDELKKSEGYAKHLISELDTAASVGIKQALRLKIYAETLSTTAQRTKLRTLANAYLDYSFAEFSTGYDSCKTALKYTAATNYVSGGIDAVMDLLISAEASAGSGTCTRQGGAASSSAKTKSNLNPACTARYTKDRPHDPSAKPEVANIKLSEATGNALSSNGHETCALTSASSDCLFHSAHVHAGTISFLGGLVGLKKTGLETKAFDPTTANEQTHLALFTAKTSLQTLTGLEGKVNPDAGNKSTEQLEALSTLATHAVASQGKKDSDGAELKTQEFGDAGDKIN</sequence>
<dbReference type="Gene3D" id="1.10.470.10">
    <property type="entry name" value="Variant Surface Glycoprotein, subunit A, domain 2"/>
    <property type="match status" value="1"/>
</dbReference>
<feature type="domain" description="Trypanosome variant surface glycoprotein A-type N-terminal" evidence="9">
    <location>
        <begin position="14"/>
        <end position="327"/>
    </location>
</feature>
<protein>
    <submittedName>
        <fullName evidence="10">Variant surface glycoprotein 1675</fullName>
    </submittedName>
</protein>
<evidence type="ECO:0000256" key="3">
    <source>
        <dbReference type="ARBA" id="ARBA00022622"/>
    </source>
</evidence>
<evidence type="ECO:0000313" key="10">
    <source>
        <dbReference type="EMBL" id="AGH60590.1"/>
    </source>
</evidence>
<dbReference type="SUPFAM" id="SSF58087">
    <property type="entry name" value="Variant surface glycoprotein (N-terminal domain)"/>
    <property type="match status" value="1"/>
</dbReference>
<keyword evidence="3" id="KW-0336">GPI-anchor</keyword>
<feature type="compositionally biased region" description="Basic and acidic residues" evidence="7">
    <location>
        <begin position="306"/>
        <end position="328"/>
    </location>
</feature>
<proteinExistence type="predicted"/>
<evidence type="ECO:0000256" key="2">
    <source>
        <dbReference type="ARBA" id="ARBA00022475"/>
    </source>
</evidence>
<accession>M4TC62</accession>
<dbReference type="GO" id="GO:0098552">
    <property type="term" value="C:side of membrane"/>
    <property type="evidence" value="ECO:0007669"/>
    <property type="project" value="UniProtKB-KW"/>
</dbReference>
<evidence type="ECO:0000256" key="5">
    <source>
        <dbReference type="ARBA" id="ARBA00023180"/>
    </source>
</evidence>
<reference evidence="10" key="2">
    <citation type="journal article" date="2014" name="Mol. Biochem. Parasitol.">
        <title>Capturing the variant surface glycoprotein repertoire (the VSGnome) of Trypanosoma brucei Lister 427.</title>
        <authorList>
            <person name="Cross G.A."/>
            <person name="Kim H.S."/>
            <person name="Wickstead B."/>
        </authorList>
    </citation>
    <scope>NUCLEOTIDE SEQUENCE</scope>
    <source>
        <strain evidence="10">Lister 427</strain>
    </source>
</reference>
<dbReference type="InterPro" id="IPR001812">
    <property type="entry name" value="Trypano_VSG_A_N_dom"/>
</dbReference>
<comment type="subcellular location">
    <subcellularLocation>
        <location evidence="1">Cell membrane</location>
        <topology evidence="1">Lipid-anchor</topology>
        <topology evidence="1">GPI-anchor</topology>
    </subcellularLocation>
</comment>
<evidence type="ECO:0000256" key="1">
    <source>
        <dbReference type="ARBA" id="ARBA00004609"/>
    </source>
</evidence>
<evidence type="ECO:0000256" key="4">
    <source>
        <dbReference type="ARBA" id="ARBA00023136"/>
    </source>
</evidence>
<keyword evidence="5" id="KW-0325">Glycoprotein</keyword>
<organism evidence="10">
    <name type="scientific">Trypanosoma brucei</name>
    <dbReference type="NCBI Taxonomy" id="5691"/>
    <lineage>
        <taxon>Eukaryota</taxon>
        <taxon>Discoba</taxon>
        <taxon>Euglenozoa</taxon>
        <taxon>Kinetoplastea</taxon>
        <taxon>Metakinetoplastina</taxon>
        <taxon>Trypanosomatida</taxon>
        <taxon>Trypanosomatidae</taxon>
        <taxon>Trypanosoma</taxon>
    </lineage>
</organism>
<keyword evidence="2" id="KW-1003">Cell membrane</keyword>
<evidence type="ECO:0000256" key="8">
    <source>
        <dbReference type="SAM" id="SignalP"/>
    </source>
</evidence>
<feature type="signal peptide" evidence="8">
    <location>
        <begin position="1"/>
        <end position="26"/>
    </location>
</feature>
<dbReference type="Gene3D" id="3.90.150.10">
    <property type="entry name" value="Variant Surface Glycoprotein, subunit A domain 1"/>
    <property type="match status" value="1"/>
</dbReference>
<evidence type="ECO:0000256" key="6">
    <source>
        <dbReference type="ARBA" id="ARBA00023288"/>
    </source>
</evidence>
<dbReference type="VEuPathDB" id="TriTrypDB:Tb927.11.17190"/>
<dbReference type="EMBL" id="KC613159">
    <property type="protein sequence ID" value="AGH60590.1"/>
    <property type="molecule type" value="Genomic_DNA"/>
</dbReference>
<dbReference type="GO" id="GO:0042783">
    <property type="term" value="P:symbiont-mediated evasion of host immune response"/>
    <property type="evidence" value="ECO:0007669"/>
    <property type="project" value="InterPro"/>
</dbReference>